<dbReference type="PIRSF" id="PIRSF017888">
    <property type="entry name" value="CPSF-25"/>
    <property type="match status" value="1"/>
</dbReference>
<comment type="subunit">
    <text evidence="5">Homodimer (via N- and C-terminus); binds RNA as homodimer. Component of the cleavage factor Im (CFIm) complex.</text>
</comment>
<dbReference type="Proteomes" id="UP000193642">
    <property type="component" value="Unassembled WGS sequence"/>
</dbReference>
<dbReference type="OrthoDB" id="277288at2759"/>
<dbReference type="GO" id="GO:0031124">
    <property type="term" value="P:mRNA 3'-end processing"/>
    <property type="evidence" value="ECO:0007669"/>
    <property type="project" value="InterPro"/>
</dbReference>
<evidence type="ECO:0000256" key="1">
    <source>
        <dbReference type="ARBA" id="ARBA00009710"/>
    </source>
</evidence>
<accession>A0A1Y2CX97</accession>
<comment type="subcellular location">
    <subcellularLocation>
        <location evidence="5">Nucleus</location>
    </subcellularLocation>
    <subcellularLocation>
        <location evidence="5">Cytoplasm</location>
    </subcellularLocation>
</comment>
<dbReference type="Gene3D" id="3.90.79.10">
    <property type="entry name" value="Nucleoside Triphosphate Pyrophosphohydrolase"/>
    <property type="match status" value="1"/>
</dbReference>
<dbReference type="PANTHER" id="PTHR13047">
    <property type="entry name" value="PRE-MRNA CLEAVAGE FACTOR IM, 25KD SUBUNIT"/>
    <property type="match status" value="1"/>
</dbReference>
<dbReference type="GO" id="GO:0003729">
    <property type="term" value="F:mRNA binding"/>
    <property type="evidence" value="ECO:0007669"/>
    <property type="project" value="UniProtKB-UniRule"/>
</dbReference>
<keyword evidence="3 5" id="KW-0694">RNA-binding</keyword>
<dbReference type="InterPro" id="IPR016706">
    <property type="entry name" value="Cleav_polyA_spec_factor_su5"/>
</dbReference>
<evidence type="ECO:0000256" key="2">
    <source>
        <dbReference type="ARBA" id="ARBA00022664"/>
    </source>
</evidence>
<evidence type="ECO:0000256" key="4">
    <source>
        <dbReference type="ARBA" id="ARBA00023242"/>
    </source>
</evidence>
<dbReference type="GO" id="GO:0005849">
    <property type="term" value="C:mRNA cleavage factor complex"/>
    <property type="evidence" value="ECO:0007669"/>
    <property type="project" value="UniProtKB-UniRule"/>
</dbReference>
<dbReference type="Pfam" id="PF13869">
    <property type="entry name" value="NUDIX_2"/>
    <property type="match status" value="1"/>
</dbReference>
<dbReference type="FunFam" id="3.90.79.10:FF:000005">
    <property type="entry name" value="Cleavage and polyadenylation specificity factor subunit 5"/>
    <property type="match status" value="1"/>
</dbReference>
<evidence type="ECO:0000313" key="7">
    <source>
        <dbReference type="Proteomes" id="UP000193642"/>
    </source>
</evidence>
<name>A0A1Y2CX97_9FUNG</name>
<organism evidence="6 7">
    <name type="scientific">Rhizoclosmatium globosum</name>
    <dbReference type="NCBI Taxonomy" id="329046"/>
    <lineage>
        <taxon>Eukaryota</taxon>
        <taxon>Fungi</taxon>
        <taxon>Fungi incertae sedis</taxon>
        <taxon>Chytridiomycota</taxon>
        <taxon>Chytridiomycota incertae sedis</taxon>
        <taxon>Chytridiomycetes</taxon>
        <taxon>Chytridiales</taxon>
        <taxon>Chytriomycetaceae</taxon>
        <taxon>Rhizoclosmatium</taxon>
    </lineage>
</organism>
<gene>
    <name evidence="6" type="ORF">BCR33DRAFT_712666</name>
</gene>
<sequence length="204" mass="23279">MQSSLTLYPLPNYSFGTKAPQLDEDQSVAARQARHMSDYARAGMRKTVEAVLLVHEHGHPHVLMLQVANSYFRLPGDYLKPGEDYVTGLKRALSEKLAPPLDPNDPISTNTQHVDWDVAELLGTWWRPHFDSYMYPYIPPHITKPKEEKRIYVIQLPDKHLLSVPKNLKLVAIPLFELHENAGRYGPQLSTLPNLLGRFQFVMG</sequence>
<reference evidence="6 7" key="1">
    <citation type="submission" date="2016-07" db="EMBL/GenBank/DDBJ databases">
        <title>Pervasive Adenine N6-methylation of Active Genes in Fungi.</title>
        <authorList>
            <consortium name="DOE Joint Genome Institute"/>
            <person name="Mondo S.J."/>
            <person name="Dannebaum R.O."/>
            <person name="Kuo R.C."/>
            <person name="Labutti K."/>
            <person name="Haridas S."/>
            <person name="Kuo A."/>
            <person name="Salamov A."/>
            <person name="Ahrendt S.R."/>
            <person name="Lipzen A."/>
            <person name="Sullivan W."/>
            <person name="Andreopoulos W.B."/>
            <person name="Clum A."/>
            <person name="Lindquist E."/>
            <person name="Daum C."/>
            <person name="Ramamoorthy G.K."/>
            <person name="Gryganskyi A."/>
            <person name="Culley D."/>
            <person name="Magnuson J.K."/>
            <person name="James T.Y."/>
            <person name="O'Malley M.A."/>
            <person name="Stajich J.E."/>
            <person name="Spatafora J.W."/>
            <person name="Visel A."/>
            <person name="Grigoriev I.V."/>
        </authorList>
    </citation>
    <scope>NUCLEOTIDE SEQUENCE [LARGE SCALE GENOMIC DNA]</scope>
    <source>
        <strain evidence="6 7">JEL800</strain>
    </source>
</reference>
<dbReference type="InterPro" id="IPR015797">
    <property type="entry name" value="NUDIX_hydrolase-like_dom_sf"/>
</dbReference>
<dbReference type="CDD" id="cd18871">
    <property type="entry name" value="NUDIX_Cfim25_Nudt21"/>
    <property type="match status" value="1"/>
</dbReference>
<evidence type="ECO:0000256" key="3">
    <source>
        <dbReference type="ARBA" id="ARBA00022884"/>
    </source>
</evidence>
<dbReference type="STRING" id="329046.A0A1Y2CX97"/>
<dbReference type="GO" id="GO:0005737">
    <property type="term" value="C:cytoplasm"/>
    <property type="evidence" value="ECO:0007669"/>
    <property type="project" value="UniProtKB-SubCell"/>
</dbReference>
<proteinExistence type="inferred from homology"/>
<protein>
    <recommendedName>
        <fullName evidence="5">Cleavage and polyadenylation specificity factor subunit 5</fullName>
    </recommendedName>
</protein>
<keyword evidence="5" id="KW-0963">Cytoplasm</keyword>
<comment type="function">
    <text evidence="5">Component of the cleavage factor Im (CFIm) complex that functions as an activator of the pre-mRNA 3'-end cleavage and polyadenylation processing required for the maturation of pre-mRNA into functional mRNAs. CFIm contributes to the recruitment of multiprotein complexes on specific sequences on the pre-mRNA 3'-end, so called cleavage and polyadenylation signals (pA signals). Most pre-mRNAs contain multiple pA signals, resulting in alternative cleavage and polyadenylation (APA) producing mRNAs with variable 3'-end formation. The CFIm complex acts as a key regulator of cleavage and polyadenylation site choice during APA through its binding to 5'-UGUA-3' elements localized in the 3'-untranslated region (UTR) for a huge number of pre-mRNAs.</text>
</comment>
<evidence type="ECO:0000256" key="5">
    <source>
        <dbReference type="PIRNR" id="PIRNR017888"/>
    </source>
</evidence>
<evidence type="ECO:0000313" key="6">
    <source>
        <dbReference type="EMBL" id="ORY51652.1"/>
    </source>
</evidence>
<dbReference type="AlphaFoldDB" id="A0A1Y2CX97"/>
<dbReference type="EMBL" id="MCGO01000005">
    <property type="protein sequence ID" value="ORY51652.1"/>
    <property type="molecule type" value="Genomic_DNA"/>
</dbReference>
<dbReference type="SUPFAM" id="SSF55811">
    <property type="entry name" value="Nudix"/>
    <property type="match status" value="1"/>
</dbReference>
<keyword evidence="2 5" id="KW-0507">mRNA processing</keyword>
<comment type="caution">
    <text evidence="6">The sequence shown here is derived from an EMBL/GenBank/DDBJ whole genome shotgun (WGS) entry which is preliminary data.</text>
</comment>
<keyword evidence="4 5" id="KW-0539">Nucleus</keyword>
<comment type="similarity">
    <text evidence="1 5">Belongs to the Nudix hydrolase family. CPSF5 subfamily.</text>
</comment>
<keyword evidence="7" id="KW-1185">Reference proteome</keyword>